<dbReference type="PANTHER" id="PTHR45376:SF1">
    <property type="entry name" value="CHAPERONE DNAJ-DOMAIN SUPERFAMILY PROTEIN-RELATED"/>
    <property type="match status" value="1"/>
</dbReference>
<feature type="compositionally biased region" description="Low complexity" evidence="1">
    <location>
        <begin position="158"/>
        <end position="174"/>
    </location>
</feature>
<dbReference type="Gene3D" id="1.10.287.110">
    <property type="entry name" value="DnaJ domain"/>
    <property type="match status" value="1"/>
</dbReference>
<dbReference type="Pfam" id="PF05678">
    <property type="entry name" value="VQ"/>
    <property type="match status" value="1"/>
</dbReference>
<name>A0ABQ8C5I8_BRANA</name>
<feature type="compositionally biased region" description="Low complexity" evidence="1">
    <location>
        <begin position="343"/>
        <end position="353"/>
    </location>
</feature>
<dbReference type="Proteomes" id="UP000824890">
    <property type="component" value="Unassembled WGS sequence"/>
</dbReference>
<feature type="compositionally biased region" description="Polar residues" evidence="1">
    <location>
        <begin position="293"/>
        <end position="302"/>
    </location>
</feature>
<dbReference type="EMBL" id="JAGKQM010000009">
    <property type="protein sequence ID" value="KAH0912334.1"/>
    <property type="molecule type" value="Genomic_DNA"/>
</dbReference>
<dbReference type="InterPro" id="IPR036869">
    <property type="entry name" value="J_dom_sf"/>
</dbReference>
<sequence length="382" mass="43822">MEATIFKGRRTSSSALAMHKQSYSITKSKPKIRIIHIYAPEIIKTDVANFRELVQSLTGKPEDHGVSKTKPRRDTHRLHHRQVLDMTNAEKLSESEHYDQGFCLNSEMEEISMTWNGNNGVGESSGGFLNGMGDFEGFIQELGEFPYLPLTSMDVSASSNSSSSSHLHGGSVFSDSHNQFNSETRKKKLSRSRAKQDLRRNVNAFAEHLFGMWSDGFDYSDKRTSWFEKQYFRVCKRNRTGCFDFSGVDDECEIEYFLRSALGASYKERKSRWRERHFYGSNRQEEGEAHSWRYSNNNNNRGGASWRQRVDQEEEKEEEEEDNHSSTEVNDLESSEQSHRKTLGLSSSGPLTLGDVKNAYRVCALKWHPDLHHDSTKDAAEE</sequence>
<feature type="region of interest" description="Disordered" evidence="1">
    <location>
        <begin position="158"/>
        <end position="195"/>
    </location>
</feature>
<dbReference type="PANTHER" id="PTHR45376">
    <property type="entry name" value="CHAPERONE DNAJ-DOMAIN SUPERFAMILY PROTEIN-RELATED"/>
    <property type="match status" value="1"/>
</dbReference>
<accession>A0ABQ8C5I8</accession>
<protein>
    <recommendedName>
        <fullName evidence="2">VQ domain-containing protein</fullName>
    </recommendedName>
</protein>
<dbReference type="InterPro" id="IPR008889">
    <property type="entry name" value="VQ"/>
</dbReference>
<comment type="caution">
    <text evidence="3">The sequence shown here is derived from an EMBL/GenBank/DDBJ whole genome shotgun (WGS) entry which is preliminary data.</text>
</comment>
<reference evidence="3 4" key="1">
    <citation type="submission" date="2021-05" db="EMBL/GenBank/DDBJ databases">
        <title>Genome Assembly of Synthetic Allotetraploid Brassica napus Reveals Homoeologous Exchanges between Subgenomes.</title>
        <authorList>
            <person name="Davis J.T."/>
        </authorList>
    </citation>
    <scope>NUCLEOTIDE SEQUENCE [LARGE SCALE GENOMIC DNA]</scope>
    <source>
        <strain evidence="4">cv. Da-Ae</strain>
        <tissue evidence="3">Seedling</tissue>
    </source>
</reference>
<organism evidence="3 4">
    <name type="scientific">Brassica napus</name>
    <name type="common">Rape</name>
    <dbReference type="NCBI Taxonomy" id="3708"/>
    <lineage>
        <taxon>Eukaryota</taxon>
        <taxon>Viridiplantae</taxon>
        <taxon>Streptophyta</taxon>
        <taxon>Embryophyta</taxon>
        <taxon>Tracheophyta</taxon>
        <taxon>Spermatophyta</taxon>
        <taxon>Magnoliopsida</taxon>
        <taxon>eudicotyledons</taxon>
        <taxon>Gunneridae</taxon>
        <taxon>Pentapetalae</taxon>
        <taxon>rosids</taxon>
        <taxon>malvids</taxon>
        <taxon>Brassicales</taxon>
        <taxon>Brassicaceae</taxon>
        <taxon>Brassiceae</taxon>
        <taxon>Brassica</taxon>
    </lineage>
</organism>
<feature type="region of interest" description="Disordered" evidence="1">
    <location>
        <begin position="287"/>
        <end position="353"/>
    </location>
</feature>
<evidence type="ECO:0000313" key="4">
    <source>
        <dbReference type="Proteomes" id="UP000824890"/>
    </source>
</evidence>
<evidence type="ECO:0000259" key="2">
    <source>
        <dbReference type="Pfam" id="PF05678"/>
    </source>
</evidence>
<dbReference type="SUPFAM" id="SSF46565">
    <property type="entry name" value="Chaperone J-domain"/>
    <property type="match status" value="1"/>
</dbReference>
<keyword evidence="4" id="KW-1185">Reference proteome</keyword>
<feature type="domain" description="VQ" evidence="2">
    <location>
        <begin position="37"/>
        <end position="63"/>
    </location>
</feature>
<gene>
    <name evidence="3" type="ORF">HID58_035655</name>
</gene>
<evidence type="ECO:0000313" key="3">
    <source>
        <dbReference type="EMBL" id="KAH0912334.1"/>
    </source>
</evidence>
<feature type="compositionally biased region" description="Acidic residues" evidence="1">
    <location>
        <begin position="312"/>
        <end position="322"/>
    </location>
</feature>
<evidence type="ECO:0000256" key="1">
    <source>
        <dbReference type="SAM" id="MobiDB-lite"/>
    </source>
</evidence>
<proteinExistence type="predicted"/>